<dbReference type="GO" id="GO:0005886">
    <property type="term" value="C:plasma membrane"/>
    <property type="evidence" value="ECO:0007669"/>
    <property type="project" value="TreeGrafter"/>
</dbReference>
<dbReference type="InterPro" id="IPR006750">
    <property type="entry name" value="YdcZ"/>
</dbReference>
<name>A0A498R4Y9_9FIRM</name>
<dbReference type="EMBL" id="UPPP01000054">
    <property type="protein sequence ID" value="VBB05253.1"/>
    <property type="molecule type" value="Genomic_DNA"/>
</dbReference>
<organism evidence="1 2">
    <name type="scientific">Lucifera butyrica</name>
    <dbReference type="NCBI Taxonomy" id="1351585"/>
    <lineage>
        <taxon>Bacteria</taxon>
        <taxon>Bacillati</taxon>
        <taxon>Bacillota</taxon>
        <taxon>Negativicutes</taxon>
        <taxon>Veillonellales</taxon>
        <taxon>Veillonellaceae</taxon>
        <taxon>Lucifera</taxon>
    </lineage>
</organism>
<keyword evidence="2" id="KW-1185">Reference proteome</keyword>
<dbReference type="PANTHER" id="PTHR34821:SF3">
    <property type="entry name" value="MEMBRANE PROTEIN"/>
    <property type="match status" value="1"/>
</dbReference>
<proteinExistence type="predicted"/>
<dbReference type="Pfam" id="PF04657">
    <property type="entry name" value="DMT_YdcZ"/>
    <property type="match status" value="1"/>
</dbReference>
<evidence type="ECO:0000313" key="1">
    <source>
        <dbReference type="EMBL" id="VBB05253.1"/>
    </source>
</evidence>
<gene>
    <name evidence="1" type="ORF">LUCI_0460</name>
</gene>
<dbReference type="Proteomes" id="UP000277811">
    <property type="component" value="Unassembled WGS sequence"/>
</dbReference>
<dbReference type="AlphaFoldDB" id="A0A498R4Y9"/>
<sequence>MIKGILFSLMAGILICIQSVFNTRLSEKTGLWGTNVLVHGSGLIVALLILLFTGDGYFKNIATANKWYLLGGTLGVMIVFSVMKGISLLGTTFSVALVLSAQLLSAAAVDTFGLFGTEPRPFDLYKVFGFFLMLTGMILFKWKD</sequence>
<accession>A0A498R4Y9</accession>
<dbReference type="PANTHER" id="PTHR34821">
    <property type="entry name" value="INNER MEMBRANE PROTEIN YDCZ"/>
    <property type="match status" value="1"/>
</dbReference>
<dbReference type="RefSeq" id="WP_207856859.1">
    <property type="nucleotide sequence ID" value="NZ_UPPP01000054.1"/>
</dbReference>
<evidence type="ECO:0000313" key="2">
    <source>
        <dbReference type="Proteomes" id="UP000277811"/>
    </source>
</evidence>
<reference evidence="1 2" key="1">
    <citation type="submission" date="2018-06" db="EMBL/GenBank/DDBJ databases">
        <authorList>
            <person name="Strepis N."/>
        </authorList>
    </citation>
    <scope>NUCLEOTIDE SEQUENCE [LARGE SCALE GENOMIC DNA]</scope>
    <source>
        <strain evidence="1">LUCI</strain>
    </source>
</reference>
<protein>
    <submittedName>
        <fullName evidence="1">Uncharacterized protein</fullName>
    </submittedName>
</protein>